<keyword evidence="2" id="KW-1185">Reference proteome</keyword>
<accession>A0ABZ0PLP9</accession>
<protein>
    <submittedName>
        <fullName evidence="1">Uncharacterized protein</fullName>
    </submittedName>
</protein>
<evidence type="ECO:0000313" key="2">
    <source>
        <dbReference type="Proteomes" id="UP001305521"/>
    </source>
</evidence>
<dbReference type="RefSeq" id="WP_318650127.1">
    <property type="nucleotide sequence ID" value="NZ_CP137852.1"/>
</dbReference>
<dbReference type="Proteomes" id="UP001305521">
    <property type="component" value="Chromosome"/>
</dbReference>
<organism evidence="1 2">
    <name type="scientific">Sediminicoccus rosea</name>
    <dbReference type="NCBI Taxonomy" id="1225128"/>
    <lineage>
        <taxon>Bacteria</taxon>
        <taxon>Pseudomonadati</taxon>
        <taxon>Pseudomonadota</taxon>
        <taxon>Alphaproteobacteria</taxon>
        <taxon>Acetobacterales</taxon>
        <taxon>Roseomonadaceae</taxon>
        <taxon>Sediminicoccus</taxon>
    </lineage>
</organism>
<sequence length="89" mass="10231">MPETHFRPLSRPTHSQITIPRKGRAPLKLWWLPGQPMDGWQWMRIPPAARLEIPRAEWPEKAPELELLPGDLPPHGCTYVAAGRKPRGR</sequence>
<dbReference type="EMBL" id="CP137852">
    <property type="protein sequence ID" value="WPB86151.1"/>
    <property type="molecule type" value="Genomic_DNA"/>
</dbReference>
<gene>
    <name evidence="1" type="ORF">R9Z33_04590</name>
</gene>
<proteinExistence type="predicted"/>
<evidence type="ECO:0000313" key="1">
    <source>
        <dbReference type="EMBL" id="WPB86151.1"/>
    </source>
</evidence>
<name>A0ABZ0PLP9_9PROT</name>
<reference evidence="1 2" key="1">
    <citation type="submission" date="2023-11" db="EMBL/GenBank/DDBJ databases">
        <title>Arctic aerobic anoxygenic photoheterotroph Sediminicoccus rosea KRV36 adapts its photosynthesis to long days of polar summer.</title>
        <authorList>
            <person name="Tomasch J."/>
            <person name="Kopejtka K."/>
            <person name="Bily T."/>
            <person name="Gardiner A.T."/>
            <person name="Gardian Z."/>
            <person name="Shivaramu S."/>
            <person name="Koblizek M."/>
            <person name="Engelhardt F."/>
            <person name="Kaftan D."/>
        </authorList>
    </citation>
    <scope>NUCLEOTIDE SEQUENCE [LARGE SCALE GENOMIC DNA]</scope>
    <source>
        <strain evidence="1 2">R-30</strain>
    </source>
</reference>